<dbReference type="PATRIC" id="fig|81857.3.peg.899"/>
<evidence type="ECO:0000259" key="3">
    <source>
        <dbReference type="PROSITE" id="PS50937"/>
    </source>
</evidence>
<dbReference type="PANTHER" id="PTHR30204">
    <property type="entry name" value="REDOX-CYCLING DRUG-SENSING TRANSCRIPTIONAL ACTIVATOR SOXR"/>
    <property type="match status" value="1"/>
</dbReference>
<evidence type="ECO:0000313" key="7">
    <source>
        <dbReference type="Proteomes" id="UP000051751"/>
    </source>
</evidence>
<dbReference type="SMART" id="SM00422">
    <property type="entry name" value="HTH_MERR"/>
    <property type="match status" value="1"/>
</dbReference>
<dbReference type="Gene3D" id="1.10.1660.10">
    <property type="match status" value="1"/>
</dbReference>
<feature type="coiled-coil region" evidence="2">
    <location>
        <begin position="81"/>
        <end position="108"/>
    </location>
</feature>
<dbReference type="EMBL" id="JQAZ01000002">
    <property type="protein sequence ID" value="KRN32896.1"/>
    <property type="molecule type" value="Genomic_DNA"/>
</dbReference>
<dbReference type="Proteomes" id="UP000051645">
    <property type="component" value="Unassembled WGS sequence"/>
</dbReference>
<feature type="domain" description="HTH merR-type" evidence="3">
    <location>
        <begin position="1"/>
        <end position="69"/>
    </location>
</feature>
<keyword evidence="2" id="KW-0175">Coiled coil</keyword>
<dbReference type="PRINTS" id="PR00040">
    <property type="entry name" value="HTHMERR"/>
</dbReference>
<dbReference type="PROSITE" id="PS50937">
    <property type="entry name" value="HTH_MERR_2"/>
    <property type="match status" value="1"/>
</dbReference>
<dbReference type="GO" id="GO:0003700">
    <property type="term" value="F:DNA-binding transcription factor activity"/>
    <property type="evidence" value="ECO:0007669"/>
    <property type="project" value="InterPro"/>
</dbReference>
<dbReference type="EMBL" id="JQAT01000002">
    <property type="protein sequence ID" value="KRN28693.1"/>
    <property type="molecule type" value="Genomic_DNA"/>
</dbReference>
<dbReference type="Proteomes" id="UP000051751">
    <property type="component" value="Unassembled WGS sequence"/>
</dbReference>
<reference evidence="6 7" key="1">
    <citation type="journal article" date="2015" name="Genome Announc.">
        <title>Expanding the biotechnology potential of lactobacilli through comparative genomics of 213 strains and associated genera.</title>
        <authorList>
            <person name="Sun Z."/>
            <person name="Harris H.M."/>
            <person name="McCann A."/>
            <person name="Guo C."/>
            <person name="Argimon S."/>
            <person name="Zhang W."/>
            <person name="Yang X."/>
            <person name="Jeffery I.B."/>
            <person name="Cooney J.C."/>
            <person name="Kagawa T.F."/>
            <person name="Liu W."/>
            <person name="Song Y."/>
            <person name="Salvetti E."/>
            <person name="Wrobel A."/>
            <person name="Rasinkangas P."/>
            <person name="Parkhill J."/>
            <person name="Rea M.C."/>
            <person name="O'Sullivan O."/>
            <person name="Ritari J."/>
            <person name="Douillard F.P."/>
            <person name="Paul Ross R."/>
            <person name="Yang R."/>
            <person name="Briner A.E."/>
            <person name="Felis G.E."/>
            <person name="de Vos W.M."/>
            <person name="Barrangou R."/>
            <person name="Klaenhammer T.R."/>
            <person name="Caufield P.W."/>
            <person name="Cui Y."/>
            <person name="Zhang H."/>
            <person name="O'Toole P.W."/>
        </authorList>
    </citation>
    <scope>NUCLEOTIDE SEQUENCE [LARGE SCALE GENOMIC DNA]</scope>
    <source>
        <strain evidence="4 7">ATCC BAA-66</strain>
        <strain evidence="5 6">DSM 13344</strain>
    </source>
</reference>
<proteinExistence type="predicted"/>
<dbReference type="OrthoDB" id="9811174at2"/>
<evidence type="ECO:0000256" key="2">
    <source>
        <dbReference type="SAM" id="Coils"/>
    </source>
</evidence>
<dbReference type="Pfam" id="PF13411">
    <property type="entry name" value="MerR_1"/>
    <property type="match status" value="1"/>
</dbReference>
<dbReference type="PANTHER" id="PTHR30204:SF98">
    <property type="entry name" value="HTH-TYPE TRANSCRIPTIONAL REGULATOR ADHR"/>
    <property type="match status" value="1"/>
</dbReference>
<evidence type="ECO:0000313" key="4">
    <source>
        <dbReference type="EMBL" id="KRN28693.1"/>
    </source>
</evidence>
<dbReference type="CDD" id="cd01109">
    <property type="entry name" value="HTH_YyaN"/>
    <property type="match status" value="1"/>
</dbReference>
<dbReference type="SUPFAM" id="SSF46955">
    <property type="entry name" value="Putative DNA-binding domain"/>
    <property type="match status" value="1"/>
</dbReference>
<evidence type="ECO:0000313" key="6">
    <source>
        <dbReference type="Proteomes" id="UP000051645"/>
    </source>
</evidence>
<comment type="caution">
    <text evidence="4">The sequence shown here is derived from an EMBL/GenBank/DDBJ whole genome shotgun (WGS) entry which is preliminary data.</text>
</comment>
<dbReference type="InterPro" id="IPR000551">
    <property type="entry name" value="MerR-type_HTH_dom"/>
</dbReference>
<accession>A0A0R2FQQ9</accession>
<dbReference type="InterPro" id="IPR047057">
    <property type="entry name" value="MerR_fam"/>
</dbReference>
<dbReference type="GO" id="GO:0003677">
    <property type="term" value="F:DNA binding"/>
    <property type="evidence" value="ECO:0007669"/>
    <property type="project" value="UniProtKB-KW"/>
</dbReference>
<keyword evidence="1" id="KW-0238">DNA-binding</keyword>
<organism evidence="4 7">
    <name type="scientific">Lactobacillus selangorensis</name>
    <dbReference type="NCBI Taxonomy" id="81857"/>
    <lineage>
        <taxon>Bacteria</taxon>
        <taxon>Bacillati</taxon>
        <taxon>Bacillota</taxon>
        <taxon>Bacilli</taxon>
        <taxon>Lactobacillales</taxon>
        <taxon>Lactobacillaceae</taxon>
        <taxon>Lactobacillus</taxon>
    </lineage>
</organism>
<dbReference type="STRING" id="81857.IV38_GL000897"/>
<gene>
    <name evidence="4" type="ORF">IV38_GL000897</name>
    <name evidence="5" type="ORF">IV40_GL000956</name>
</gene>
<protein>
    <submittedName>
        <fullName evidence="4">MerR family transcriptional regulator</fullName>
    </submittedName>
</protein>
<name>A0A0R2FQQ9_9LACO</name>
<evidence type="ECO:0000256" key="1">
    <source>
        <dbReference type="ARBA" id="ARBA00023125"/>
    </source>
</evidence>
<evidence type="ECO:0000313" key="5">
    <source>
        <dbReference type="EMBL" id="KRN32896.1"/>
    </source>
</evidence>
<dbReference type="InterPro" id="IPR009061">
    <property type="entry name" value="DNA-bd_dom_put_sf"/>
</dbReference>
<dbReference type="RefSeq" id="WP_057769127.1">
    <property type="nucleotide sequence ID" value="NZ_JQAT01000002.1"/>
</dbReference>
<dbReference type="AlphaFoldDB" id="A0A0R2FQQ9"/>
<sequence>MNIKKVSETLGLSIDTIRYYERVGVIPPVKRDKNGYRDYQTEDLNWLYLAKSLKRAGLSVDEMIEFERLSKSADHPGEAQKKLLQKSLNSLEQRIQTLEHTKKILQYKIAHFDTHIGRYETNEAHEKLWEKHFSNEE</sequence>
<keyword evidence="6" id="KW-1185">Reference proteome</keyword>